<dbReference type="SUPFAM" id="SSF57783">
    <property type="entry name" value="Zinc beta-ribbon"/>
    <property type="match status" value="1"/>
</dbReference>
<dbReference type="EMBL" id="WUQX01000001">
    <property type="protein sequence ID" value="MXP78738.1"/>
    <property type="molecule type" value="Genomic_DNA"/>
</dbReference>
<dbReference type="InterPro" id="IPR013520">
    <property type="entry name" value="Ribonucl_H"/>
</dbReference>
<evidence type="ECO:0000313" key="4">
    <source>
        <dbReference type="Proteomes" id="UP000460412"/>
    </source>
</evidence>
<dbReference type="GO" id="GO:0045004">
    <property type="term" value="P:DNA replication proofreading"/>
    <property type="evidence" value="ECO:0007669"/>
    <property type="project" value="TreeGrafter"/>
</dbReference>
<dbReference type="GO" id="GO:0005829">
    <property type="term" value="C:cytosol"/>
    <property type="evidence" value="ECO:0007669"/>
    <property type="project" value="TreeGrafter"/>
</dbReference>
<dbReference type="Pfam" id="PF00929">
    <property type="entry name" value="RNase_T"/>
    <property type="match status" value="1"/>
</dbReference>
<keyword evidence="4" id="KW-1185">Reference proteome</keyword>
<dbReference type="FunFam" id="3.30.420.10:FF:000045">
    <property type="entry name" value="3'-5' exonuclease DinG"/>
    <property type="match status" value="1"/>
</dbReference>
<dbReference type="AlphaFoldDB" id="A0A7X3MLN9"/>
<dbReference type="InterPro" id="IPR012337">
    <property type="entry name" value="RNaseH-like_sf"/>
</dbReference>
<dbReference type="CDD" id="cd06127">
    <property type="entry name" value="DEDDh"/>
    <property type="match status" value="1"/>
</dbReference>
<evidence type="ECO:0000259" key="2">
    <source>
        <dbReference type="SMART" id="SM00479"/>
    </source>
</evidence>
<feature type="domain" description="Exonuclease" evidence="2">
    <location>
        <begin position="16"/>
        <end position="183"/>
    </location>
</feature>
<organism evidence="3 4">
    <name type="scientific">Sporofaciens musculi</name>
    <dbReference type="NCBI Taxonomy" id="2681861"/>
    <lineage>
        <taxon>Bacteria</taxon>
        <taxon>Bacillati</taxon>
        <taxon>Bacillota</taxon>
        <taxon>Clostridia</taxon>
        <taxon>Lachnospirales</taxon>
        <taxon>Lachnospiraceae</taxon>
        <taxon>Sporofaciens</taxon>
    </lineage>
</organism>
<dbReference type="Gene3D" id="3.30.65.10">
    <property type="entry name" value="Bacterial Topoisomerase I, domain 1"/>
    <property type="match status" value="1"/>
</dbReference>
<evidence type="ECO:0000256" key="1">
    <source>
        <dbReference type="ARBA" id="ARBA00022839"/>
    </source>
</evidence>
<dbReference type="PANTHER" id="PTHR30231:SF41">
    <property type="entry name" value="DNA POLYMERASE III SUBUNIT EPSILON"/>
    <property type="match status" value="1"/>
</dbReference>
<dbReference type="GO" id="GO:0003677">
    <property type="term" value="F:DNA binding"/>
    <property type="evidence" value="ECO:0007669"/>
    <property type="project" value="InterPro"/>
</dbReference>
<dbReference type="Gene3D" id="3.30.420.10">
    <property type="entry name" value="Ribonuclease H-like superfamily/Ribonuclease H"/>
    <property type="match status" value="1"/>
</dbReference>
<dbReference type="SMART" id="SM00479">
    <property type="entry name" value="EXOIII"/>
    <property type="match status" value="1"/>
</dbReference>
<dbReference type="InterPro" id="IPR036397">
    <property type="entry name" value="RNaseH_sf"/>
</dbReference>
<keyword evidence="1" id="KW-0269">Exonuclease</keyword>
<dbReference type="Proteomes" id="UP000460412">
    <property type="component" value="Unassembled WGS sequence"/>
</dbReference>
<dbReference type="InterPro" id="IPR013498">
    <property type="entry name" value="Topo_IA_Znf"/>
</dbReference>
<keyword evidence="1" id="KW-0540">Nuclease</keyword>
<keyword evidence="1" id="KW-0378">Hydrolase</keyword>
<dbReference type="Pfam" id="PF01396">
    <property type="entry name" value="Zn_ribbon_Top1"/>
    <property type="match status" value="1"/>
</dbReference>
<accession>A0A7X3MLN9</accession>
<dbReference type="GO" id="GO:0005694">
    <property type="term" value="C:chromosome"/>
    <property type="evidence" value="ECO:0007669"/>
    <property type="project" value="InterPro"/>
</dbReference>
<dbReference type="GO" id="GO:0003916">
    <property type="term" value="F:DNA topoisomerase activity"/>
    <property type="evidence" value="ECO:0007669"/>
    <property type="project" value="InterPro"/>
</dbReference>
<name>A0A7X3MLN9_9FIRM</name>
<dbReference type="InterPro" id="IPR006054">
    <property type="entry name" value="DnaQ"/>
</dbReference>
<dbReference type="GO" id="GO:0003887">
    <property type="term" value="F:DNA-directed DNA polymerase activity"/>
    <property type="evidence" value="ECO:0007669"/>
    <property type="project" value="InterPro"/>
</dbReference>
<sequence>MLGEKKGRKQDKYVKDYVVFDLETTGTSWVNDAVIEISAVKVKNGKVVDTFSTLVNPQRPIPYRASQVNHIYDDMVIDAPVFEKALADFDAFVGGHFLVGHNIHTFDMKFIWRDAEYYWGKTFINDYIDTLSLARHCLPKLSHHKLVDLASHYHISTDGAHRALADCSMNQKVFEKLGEELASPAVMENMKVCPRCGQFLKKRSGRFGDFWGCSGYPACRYTENV</sequence>
<protein>
    <submittedName>
        <fullName evidence="3">DNA polymerase III subunit epsilon</fullName>
    </submittedName>
</protein>
<dbReference type="GO" id="GO:0006265">
    <property type="term" value="P:DNA topological change"/>
    <property type="evidence" value="ECO:0007669"/>
    <property type="project" value="InterPro"/>
</dbReference>
<comment type="caution">
    <text evidence="3">The sequence shown here is derived from an EMBL/GenBank/DDBJ whole genome shotgun (WGS) entry which is preliminary data.</text>
</comment>
<dbReference type="NCBIfam" id="TIGR00573">
    <property type="entry name" value="dnaq"/>
    <property type="match status" value="1"/>
</dbReference>
<evidence type="ECO:0000313" key="3">
    <source>
        <dbReference type="EMBL" id="MXP78738.1"/>
    </source>
</evidence>
<proteinExistence type="predicted"/>
<dbReference type="GO" id="GO:0008408">
    <property type="term" value="F:3'-5' exonuclease activity"/>
    <property type="evidence" value="ECO:0007669"/>
    <property type="project" value="TreeGrafter"/>
</dbReference>
<dbReference type="RefSeq" id="WP_159755782.1">
    <property type="nucleotide sequence ID" value="NZ_WUQX01000001.1"/>
</dbReference>
<gene>
    <name evidence="3" type="ORF">GN277_26380</name>
</gene>
<dbReference type="PANTHER" id="PTHR30231">
    <property type="entry name" value="DNA POLYMERASE III SUBUNIT EPSILON"/>
    <property type="match status" value="1"/>
</dbReference>
<dbReference type="SUPFAM" id="SSF53098">
    <property type="entry name" value="Ribonuclease H-like"/>
    <property type="match status" value="1"/>
</dbReference>
<reference evidence="3 4" key="1">
    <citation type="submission" date="2019-12" db="EMBL/GenBank/DDBJ databases">
        <title>Sporaefaciens musculi gen. nov., sp. nov., a novel bacterium isolated from the caecum of an obese mouse.</title>
        <authorList>
            <person name="Rasmussen T.S."/>
            <person name="Streidl T."/>
            <person name="Hitch T.C.A."/>
            <person name="Wortmann E."/>
            <person name="Deptula P."/>
            <person name="Hansen M."/>
            <person name="Nielsen D.S."/>
            <person name="Clavel T."/>
            <person name="Vogensen F.K."/>
        </authorList>
    </citation>
    <scope>NUCLEOTIDE SEQUENCE [LARGE SCALE GENOMIC DNA]</scope>
    <source>
        <strain evidence="3 4">WCA-9-b2</strain>
    </source>
</reference>